<dbReference type="InterPro" id="IPR046843">
    <property type="entry name" value="LonB_AAA-LID"/>
</dbReference>
<dbReference type="EMBL" id="LAZR01020691">
    <property type="protein sequence ID" value="KKL87986.1"/>
    <property type="molecule type" value="Genomic_DNA"/>
</dbReference>
<dbReference type="AlphaFoldDB" id="A0A0F9GBY4"/>
<reference evidence="2" key="1">
    <citation type="journal article" date="2015" name="Nature">
        <title>Complex archaea that bridge the gap between prokaryotes and eukaryotes.</title>
        <authorList>
            <person name="Spang A."/>
            <person name="Saw J.H."/>
            <person name="Jorgensen S.L."/>
            <person name="Zaremba-Niedzwiedzka K."/>
            <person name="Martijn J."/>
            <person name="Lind A.E."/>
            <person name="van Eijk R."/>
            <person name="Schleper C."/>
            <person name="Guy L."/>
            <person name="Ettema T.J."/>
        </authorList>
    </citation>
    <scope>NUCLEOTIDE SEQUENCE</scope>
</reference>
<dbReference type="Pfam" id="PF20436">
    <property type="entry name" value="LonB_AAA-LID"/>
    <property type="match status" value="1"/>
</dbReference>
<sequence>MTLYMDVDGTLIDGDDKPDWGVIGAVLQHHYEHSTAIVIWTGGGVGYAGLWCTRLFPRLPFAAAAVAAVANYASRIIEDRRKLSAQFVRITDVLCESDHWARRAKA</sequence>
<comment type="caution">
    <text evidence="2">The sequence shown here is derived from an EMBL/GenBank/DDBJ whole genome shotgun (WGS) entry which is preliminary data.</text>
</comment>
<feature type="domain" description="LonB AAA+ ATPase LID" evidence="1">
    <location>
        <begin position="60"/>
        <end position="105"/>
    </location>
</feature>
<proteinExistence type="predicted"/>
<name>A0A0F9GBY4_9ZZZZ</name>
<organism evidence="2">
    <name type="scientific">marine sediment metagenome</name>
    <dbReference type="NCBI Taxonomy" id="412755"/>
    <lineage>
        <taxon>unclassified sequences</taxon>
        <taxon>metagenomes</taxon>
        <taxon>ecological metagenomes</taxon>
    </lineage>
</organism>
<dbReference type="Gene3D" id="1.10.8.60">
    <property type="match status" value="1"/>
</dbReference>
<protein>
    <recommendedName>
        <fullName evidence="1">LonB AAA+ ATPase LID domain-containing protein</fullName>
    </recommendedName>
</protein>
<feature type="non-terminal residue" evidence="2">
    <location>
        <position position="106"/>
    </location>
</feature>
<dbReference type="InterPro" id="IPR036412">
    <property type="entry name" value="HAD-like_sf"/>
</dbReference>
<accession>A0A0F9GBY4</accession>
<dbReference type="SUPFAM" id="SSF56784">
    <property type="entry name" value="HAD-like"/>
    <property type="match status" value="1"/>
</dbReference>
<gene>
    <name evidence="2" type="ORF">LCGC14_1929210</name>
</gene>
<evidence type="ECO:0000259" key="1">
    <source>
        <dbReference type="Pfam" id="PF20436"/>
    </source>
</evidence>
<evidence type="ECO:0000313" key="2">
    <source>
        <dbReference type="EMBL" id="KKL87986.1"/>
    </source>
</evidence>